<keyword evidence="2" id="KW-0067">ATP-binding</keyword>
<accession>A0A8S8ZQK1</accession>
<evidence type="ECO:0008006" key="8">
    <source>
        <dbReference type="Google" id="ProtNLM"/>
    </source>
</evidence>
<evidence type="ECO:0000313" key="7">
    <source>
        <dbReference type="Proteomes" id="UP000433876"/>
    </source>
</evidence>
<dbReference type="InterPro" id="IPR019489">
    <property type="entry name" value="Clp_ATPase_C"/>
</dbReference>
<dbReference type="InterPro" id="IPR003959">
    <property type="entry name" value="ATPase_AAA_core"/>
</dbReference>
<keyword evidence="1" id="KW-0547">Nucleotide-binding</keyword>
<evidence type="ECO:0000259" key="5">
    <source>
        <dbReference type="SMART" id="SM01086"/>
    </source>
</evidence>
<feature type="region of interest" description="Disordered" evidence="3">
    <location>
        <begin position="622"/>
        <end position="647"/>
    </location>
</feature>
<dbReference type="EMBL" id="NMPR01000083">
    <property type="protein sequence ID" value="KAA8631196.1"/>
    <property type="molecule type" value="Genomic_DNA"/>
</dbReference>
<dbReference type="InterPro" id="IPR003593">
    <property type="entry name" value="AAA+_ATPase"/>
</dbReference>
<feature type="region of interest" description="Disordered" evidence="3">
    <location>
        <begin position="361"/>
        <end position="387"/>
    </location>
</feature>
<feature type="region of interest" description="Disordered" evidence="3">
    <location>
        <begin position="46"/>
        <end position="75"/>
    </location>
</feature>
<dbReference type="GO" id="GO:0005759">
    <property type="term" value="C:mitochondrial matrix"/>
    <property type="evidence" value="ECO:0007669"/>
    <property type="project" value="TreeGrafter"/>
</dbReference>
<feature type="compositionally biased region" description="Polar residues" evidence="3">
    <location>
        <begin position="52"/>
        <end position="62"/>
    </location>
</feature>
<dbReference type="GO" id="GO:0016887">
    <property type="term" value="F:ATP hydrolysis activity"/>
    <property type="evidence" value="ECO:0007669"/>
    <property type="project" value="InterPro"/>
</dbReference>
<dbReference type="InterPro" id="IPR050052">
    <property type="entry name" value="ATP-dep_Clp_protease_ClpX"/>
</dbReference>
<feature type="domain" description="AAA+ ATPase" evidence="4">
    <location>
        <begin position="250"/>
        <end position="436"/>
    </location>
</feature>
<comment type="caution">
    <text evidence="6">The sequence shown here is derived from an EMBL/GenBank/DDBJ whole genome shotgun (WGS) entry which is preliminary data.</text>
</comment>
<feature type="compositionally biased region" description="Basic and acidic residues" evidence="3">
    <location>
        <begin position="187"/>
        <end position="218"/>
    </location>
</feature>
<dbReference type="PANTHER" id="PTHR48102">
    <property type="entry name" value="ATP-DEPENDENT CLP PROTEASE ATP-BINDING SUBUNIT CLPX-LIKE, MITOCHONDRIAL-RELATED"/>
    <property type="match status" value="1"/>
</dbReference>
<evidence type="ECO:0000256" key="2">
    <source>
        <dbReference type="ARBA" id="ARBA00022840"/>
    </source>
</evidence>
<evidence type="ECO:0000313" key="6">
    <source>
        <dbReference type="EMBL" id="KAA8631196.1"/>
    </source>
</evidence>
<name>A0A8S8ZQK1_SORMA</name>
<protein>
    <recommendedName>
        <fullName evidence="8">MCX1 protein</fullName>
    </recommendedName>
</protein>
<dbReference type="PANTHER" id="PTHR48102:SF7">
    <property type="entry name" value="ATP-DEPENDENT CLP PROTEASE ATP-BINDING SUBUNIT CLPX-LIKE, MITOCHONDRIAL"/>
    <property type="match status" value="1"/>
</dbReference>
<proteinExistence type="predicted"/>
<evidence type="ECO:0000256" key="3">
    <source>
        <dbReference type="SAM" id="MobiDB-lite"/>
    </source>
</evidence>
<feature type="domain" description="Clp ATPase C-terminal" evidence="5">
    <location>
        <begin position="516"/>
        <end position="598"/>
    </location>
</feature>
<dbReference type="SMART" id="SM01086">
    <property type="entry name" value="ClpB_D2-small"/>
    <property type="match status" value="1"/>
</dbReference>
<dbReference type="SUPFAM" id="SSF52540">
    <property type="entry name" value="P-loop containing nucleoside triphosphate hydrolases"/>
    <property type="match status" value="1"/>
</dbReference>
<evidence type="ECO:0000256" key="1">
    <source>
        <dbReference type="ARBA" id="ARBA00022741"/>
    </source>
</evidence>
<dbReference type="InterPro" id="IPR027417">
    <property type="entry name" value="P-loop_NTPase"/>
</dbReference>
<dbReference type="Pfam" id="PF10431">
    <property type="entry name" value="ClpB_D2-small"/>
    <property type="match status" value="1"/>
</dbReference>
<dbReference type="Gene3D" id="3.40.50.300">
    <property type="entry name" value="P-loop containing nucleotide triphosphate hydrolases"/>
    <property type="match status" value="1"/>
</dbReference>
<gene>
    <name evidence="6" type="ORF">SMACR_04162</name>
</gene>
<dbReference type="GO" id="GO:0051603">
    <property type="term" value="P:proteolysis involved in protein catabolic process"/>
    <property type="evidence" value="ECO:0007669"/>
    <property type="project" value="TreeGrafter"/>
</dbReference>
<dbReference type="AlphaFoldDB" id="A0A8S8ZQK1"/>
<feature type="compositionally biased region" description="Basic and acidic residues" evidence="3">
    <location>
        <begin position="122"/>
        <end position="152"/>
    </location>
</feature>
<dbReference type="Proteomes" id="UP000433876">
    <property type="component" value="Unassembled WGS sequence"/>
</dbReference>
<dbReference type="Gene3D" id="1.10.8.60">
    <property type="match status" value="1"/>
</dbReference>
<feature type="compositionally biased region" description="Basic and acidic residues" evidence="3">
    <location>
        <begin position="161"/>
        <end position="173"/>
    </location>
</feature>
<feature type="region of interest" description="Disordered" evidence="3">
    <location>
        <begin position="119"/>
        <end position="218"/>
    </location>
</feature>
<reference evidence="6 7" key="1">
    <citation type="submission" date="2017-07" db="EMBL/GenBank/DDBJ databases">
        <title>Genome sequence of the Sordaria macrospora wild type strain R19027.</title>
        <authorList>
            <person name="Nowrousian M."/>
            <person name="Teichert I."/>
            <person name="Kueck U."/>
        </authorList>
    </citation>
    <scope>NUCLEOTIDE SEQUENCE [LARGE SCALE GENOMIC DNA]</scope>
    <source>
        <strain evidence="6 7">R19027</strain>
        <tissue evidence="6">Mycelium</tissue>
    </source>
</reference>
<sequence length="647" mass="72416">MLVLPRAVRRASSDVVPMFTARTLASQHLARLRYISYSSRLSLSPRRTQSLNNQGFTSSYDPNENGRGPIFSNKSSFGVPHFYPRDLKRRVDDYVVGQDRAKKTICSVIFNHYQNIRRRQHHEVQDQRLREKLQRQRYSRDNRDRDLQDREGYSGSSSSNRDIHPVEGGRRSPLEPWLDPPPKPRRQWADKRILEDEFPGHHESVMGTHRDRDRDRDRDHDMVEDHLETTSVDDFYIPEDTNAPQRVKIDKSNLLLIGPTGVGKTYILETLSKKLNVPFTISDCNSFTQAGYIGQDVEACIERLLIEANYDVKAAEHGIVVLDEFDKIARRETVNGRDVGGEGVQQALLKLVEGTKVTVNVKDHRSSKPPPPPNLNISTPGYGPASTTPSITPGKVEQYIVDTSNILFVFCGAFVGLDKTVLRRVAKPSIGFGAEVRNHRVSSMSGSQDILPPELYSHLPHQPPTMPVDLSGGSLASSGGSGFTPLDLASPADLQAFGFIPELIGRLHNICALSPLSLDELYRILTEPRNSLVAQYTALFETYPSKLYFTRKALYAIAEKAAKNETGARGLKMEMERVLAEPMYDAPMPYVLITEGCVKGTEKAGYWGKDGRLELERMMAEEDQKGLGQGPVEGGMERLREAGQSSA</sequence>
<organism evidence="6 7">
    <name type="scientific">Sordaria macrospora</name>
    <dbReference type="NCBI Taxonomy" id="5147"/>
    <lineage>
        <taxon>Eukaryota</taxon>
        <taxon>Fungi</taxon>
        <taxon>Dikarya</taxon>
        <taxon>Ascomycota</taxon>
        <taxon>Pezizomycotina</taxon>
        <taxon>Sordariomycetes</taxon>
        <taxon>Sordariomycetidae</taxon>
        <taxon>Sordariales</taxon>
        <taxon>Sordariaceae</taxon>
        <taxon>Sordaria</taxon>
    </lineage>
</organism>
<dbReference type="GO" id="GO:0005524">
    <property type="term" value="F:ATP binding"/>
    <property type="evidence" value="ECO:0007669"/>
    <property type="project" value="UniProtKB-KW"/>
</dbReference>
<dbReference type="VEuPathDB" id="FungiDB:SMAC_04162"/>
<dbReference type="Pfam" id="PF07724">
    <property type="entry name" value="AAA_2"/>
    <property type="match status" value="1"/>
</dbReference>
<feature type="compositionally biased region" description="Polar residues" evidence="3">
    <location>
        <begin position="375"/>
        <end position="387"/>
    </location>
</feature>
<evidence type="ECO:0000259" key="4">
    <source>
        <dbReference type="SMART" id="SM00382"/>
    </source>
</evidence>
<dbReference type="SMART" id="SM00382">
    <property type="entry name" value="AAA"/>
    <property type="match status" value="1"/>
</dbReference>